<dbReference type="EMBL" id="CP003169">
    <property type="protein sequence ID" value="AEV71973.1"/>
    <property type="molecule type" value="Genomic_DNA"/>
</dbReference>
<organism evidence="6 7">
    <name type="scientific">Mycolicibacterium rhodesiae (strain NBB3)</name>
    <name type="common">Mycobacterium rhodesiae</name>
    <dbReference type="NCBI Taxonomy" id="710685"/>
    <lineage>
        <taxon>Bacteria</taxon>
        <taxon>Bacillati</taxon>
        <taxon>Actinomycetota</taxon>
        <taxon>Actinomycetes</taxon>
        <taxon>Mycobacteriales</taxon>
        <taxon>Mycobacteriaceae</taxon>
        <taxon>Mycolicibacterium</taxon>
    </lineage>
</organism>
<accession>G8RY82</accession>
<dbReference type="eggNOG" id="COG2771">
    <property type="taxonomic scope" value="Bacteria"/>
</dbReference>
<feature type="compositionally biased region" description="Low complexity" evidence="4">
    <location>
        <begin position="753"/>
        <end position="768"/>
    </location>
</feature>
<dbReference type="SUPFAM" id="SSF52540">
    <property type="entry name" value="P-loop containing nucleoside triphosphate hydrolases"/>
    <property type="match status" value="1"/>
</dbReference>
<keyword evidence="1" id="KW-0805">Transcription regulation</keyword>
<evidence type="ECO:0000256" key="4">
    <source>
        <dbReference type="SAM" id="MobiDB-lite"/>
    </source>
</evidence>
<dbReference type="STRING" id="710685.MycrhN_1354"/>
<dbReference type="KEGG" id="mrh:MycrhN_1354"/>
<dbReference type="PANTHER" id="PTHR44688">
    <property type="entry name" value="DNA-BINDING TRANSCRIPTIONAL ACTIVATOR DEVR_DOSR"/>
    <property type="match status" value="1"/>
</dbReference>
<evidence type="ECO:0000313" key="7">
    <source>
        <dbReference type="Proteomes" id="UP000005442"/>
    </source>
</evidence>
<evidence type="ECO:0000256" key="2">
    <source>
        <dbReference type="ARBA" id="ARBA00023125"/>
    </source>
</evidence>
<dbReference type="PANTHER" id="PTHR44688:SF16">
    <property type="entry name" value="DNA-BINDING TRANSCRIPTIONAL ACTIVATOR DEVR_DOSR"/>
    <property type="match status" value="1"/>
</dbReference>
<dbReference type="CDD" id="cd06170">
    <property type="entry name" value="LuxR_C_like"/>
    <property type="match status" value="1"/>
</dbReference>
<dbReference type="GO" id="GO:0006355">
    <property type="term" value="P:regulation of DNA-templated transcription"/>
    <property type="evidence" value="ECO:0007669"/>
    <property type="project" value="InterPro"/>
</dbReference>
<evidence type="ECO:0000313" key="6">
    <source>
        <dbReference type="EMBL" id="AEV71973.1"/>
    </source>
</evidence>
<sequence length="838" mass="87281">MTRAARDIVAALTAAPGEPVKLLVSGGIGSGKSSVLAAVRSALRSAGVTVLTRPPRSGDEPGAAVVIDDAHLLDDGELEQLVDLVADPASTVVVATEPLAHRPALRALATAIERENPVVSIGALSLPDVTHMATEILGATPAPEFVRALMVSTAGLPFLVQPAITATATRDEEALAAAIEEAASYALIERLRRLDEPALDTMLVTSLSPELGPDDVAATLRVGAQDAQLLVDRARASGLIEPSHSQMFLRSVHRCIAQILGAARHHDTETALLVSQIESSTLSADLALRLAEHGLRDDRLADALSNIAADNHRQPARAARLYRAAKEAGATKLNSRLADALALTGDCATAGRIADELLGSQDPAERAAAVRIAASIAVHDGSAAQAADLFRWLGPYPDAFVGAAGAIVSVAVGDLPAARAALGAESAGPPTSTSRAARSLAEGLMSSLEAPYPAAVARLGQAITAEQQPTGVAPDTPAALVTLAALHGGDPVRARSVIGRAVRASLEDSPDNTAFIARRHRLLLGWVRMLDGHLSAATADVTAVAADTDSTATLHRRDALWAAALQTAIARRSGDSGALQRHWYAAAEVLAEYSMDLYSLLPLGELWVAAARLRQVDRLQHTIDEAFALLQSLGNPLLWSVPLHWAGVHAGILANSPDAVAPHGQALTAAAGQSPFAKALSTAGRTWLRVLADHVDTDEVGAAARALSQFGLTWDATRLAGQAALHTPDGRVSGAMLQLARDLKQATALDATPTAGGADVADTGAPGPSRTSSTKLSDREREVAELLLLGMPYRDIGTQLFISAKTVEHHVARIRRRLGAESRSEMLSMLRAIVTPQT</sequence>
<dbReference type="NCBIfam" id="NF038181">
    <property type="entry name" value="reg_ATPase_IniR"/>
    <property type="match status" value="1"/>
</dbReference>
<protein>
    <submittedName>
        <fullName evidence="6">Response regulator containing a CheY-like receiver domain and an HTH DNA-binding domain</fullName>
    </submittedName>
</protein>
<dbReference type="InterPro" id="IPR036388">
    <property type="entry name" value="WH-like_DNA-bd_sf"/>
</dbReference>
<dbReference type="SMART" id="SM00421">
    <property type="entry name" value="HTH_LUXR"/>
    <property type="match status" value="1"/>
</dbReference>
<dbReference type="AlphaFoldDB" id="G8RY82"/>
<dbReference type="InterPro" id="IPR000792">
    <property type="entry name" value="Tscrpt_reg_LuxR_C"/>
</dbReference>
<feature type="region of interest" description="Disordered" evidence="4">
    <location>
        <begin position="753"/>
        <end position="778"/>
    </location>
</feature>
<dbReference type="RefSeq" id="WP_014209788.1">
    <property type="nucleotide sequence ID" value="NC_016604.1"/>
</dbReference>
<feature type="domain" description="HTH luxR-type" evidence="5">
    <location>
        <begin position="769"/>
        <end position="834"/>
    </location>
</feature>
<keyword evidence="3" id="KW-0804">Transcription</keyword>
<gene>
    <name evidence="6" type="ordered locus">MycrhN_1354</name>
</gene>
<dbReference type="PROSITE" id="PS00622">
    <property type="entry name" value="HTH_LUXR_1"/>
    <property type="match status" value="1"/>
</dbReference>
<dbReference type="OrthoDB" id="4811808at2"/>
<dbReference type="SUPFAM" id="SSF46894">
    <property type="entry name" value="C-terminal effector domain of the bipartite response regulators"/>
    <property type="match status" value="1"/>
</dbReference>
<dbReference type="PATRIC" id="fig|710685.3.peg.1363"/>
<dbReference type="InterPro" id="IPR027417">
    <property type="entry name" value="P-loop_NTPase"/>
</dbReference>
<evidence type="ECO:0000259" key="5">
    <source>
        <dbReference type="PROSITE" id="PS50043"/>
    </source>
</evidence>
<evidence type="ECO:0000256" key="1">
    <source>
        <dbReference type="ARBA" id="ARBA00023015"/>
    </source>
</evidence>
<dbReference type="PROSITE" id="PS50043">
    <property type="entry name" value="HTH_LUXR_2"/>
    <property type="match status" value="1"/>
</dbReference>
<evidence type="ECO:0000256" key="3">
    <source>
        <dbReference type="ARBA" id="ARBA00023163"/>
    </source>
</evidence>
<dbReference type="Pfam" id="PF00196">
    <property type="entry name" value="GerE"/>
    <property type="match status" value="1"/>
</dbReference>
<dbReference type="PRINTS" id="PR00038">
    <property type="entry name" value="HTHLUXR"/>
</dbReference>
<keyword evidence="2 6" id="KW-0238">DNA-binding</keyword>
<keyword evidence="7" id="KW-1185">Reference proteome</keyword>
<reference evidence="6 7" key="1">
    <citation type="submission" date="2011-12" db="EMBL/GenBank/DDBJ databases">
        <title>Complete sequence of Mycobacterium rhodesiae NBB3.</title>
        <authorList>
            <consortium name="US DOE Joint Genome Institute"/>
            <person name="Lucas S."/>
            <person name="Han J."/>
            <person name="Lapidus A."/>
            <person name="Cheng J.-F."/>
            <person name="Goodwin L."/>
            <person name="Pitluck S."/>
            <person name="Peters L."/>
            <person name="Mikhailova N."/>
            <person name="Gu W."/>
            <person name="Detter J.C."/>
            <person name="Han C."/>
            <person name="Tapia R."/>
            <person name="Land M."/>
            <person name="Hauser L."/>
            <person name="Kyrpides N."/>
            <person name="Ivanova N."/>
            <person name="Pagani I."/>
            <person name="Mattes T."/>
            <person name="Holmes A."/>
            <person name="Rutledge P."/>
            <person name="Paulsen I."/>
            <person name="Coleman N."/>
            <person name="Woyke T."/>
        </authorList>
    </citation>
    <scope>NUCLEOTIDE SEQUENCE [LARGE SCALE GENOMIC DNA]</scope>
    <source>
        <strain evidence="6 7">NBB3</strain>
    </source>
</reference>
<dbReference type="Gene3D" id="1.10.10.10">
    <property type="entry name" value="Winged helix-like DNA-binding domain superfamily/Winged helix DNA-binding domain"/>
    <property type="match status" value="1"/>
</dbReference>
<dbReference type="HOGENOM" id="CLU_011326_0_0_11"/>
<dbReference type="Proteomes" id="UP000005442">
    <property type="component" value="Chromosome"/>
</dbReference>
<name>G8RY82_MYCRN</name>
<dbReference type="GO" id="GO:0003677">
    <property type="term" value="F:DNA binding"/>
    <property type="evidence" value="ECO:0007669"/>
    <property type="project" value="UniProtKB-KW"/>
</dbReference>
<proteinExistence type="predicted"/>
<dbReference type="InterPro" id="IPR016032">
    <property type="entry name" value="Sig_transdc_resp-reg_C-effctor"/>
</dbReference>